<proteinExistence type="predicted"/>
<evidence type="ECO:0000256" key="2">
    <source>
        <dbReference type="SAM" id="SignalP"/>
    </source>
</evidence>
<feature type="signal peptide" evidence="2">
    <location>
        <begin position="1"/>
        <end position="21"/>
    </location>
</feature>
<feature type="chain" id="PRO_5046403276" evidence="2">
    <location>
        <begin position="22"/>
        <end position="472"/>
    </location>
</feature>
<dbReference type="Proteomes" id="UP001165962">
    <property type="component" value="Unassembled WGS sequence"/>
</dbReference>
<name>A0ABX0J6P0_9BACL</name>
<dbReference type="SUPFAM" id="SSF53850">
    <property type="entry name" value="Periplasmic binding protein-like II"/>
    <property type="match status" value="1"/>
</dbReference>
<sequence length="472" mass="51774">MKRKRLLISASALLMLTSAIAGCSSGNNEANSGTGTDAGSTATGKKVELKVWLTPQWKGVLDASEPGADYDSFLKYAAQKFSAQYTKYDAKINVEVIAGDQRDQLLNVNLSSGTAPDVFFESIFAMGDYAHRGALVPLNDIVDDASKSDIAQSYWDATTFGDSIYFYPFQNNPGTLVYNADMFKAAGLDKFIGGENEIKTWTLDEYEQILKGLKDNLPKDKYSNAYPMSLFAVNNQGDTWNLAYMRMFGNKFFDDQGNIALDDAKGAKAAAWLKKITDAGYTNPGPESVSSNDANGMFLNQQLAISFTNPILYNNAKIDMASGKSTKFDSRLANIPSESGDPLSFTYVVGASVFQNKDATKVEVAKDFVKFFSSDPELVKSSKNGIPVRTSVSEAFKSEKPLFAAYNANSKYLFNFTGNVPGYSQLREVLYPGLQALYTGAKTPEQFVKEYQANGNKVIKTNKENSVIYQKK</sequence>
<accession>A0ABX0J6P0</accession>
<evidence type="ECO:0000313" key="4">
    <source>
        <dbReference type="Proteomes" id="UP001165962"/>
    </source>
</evidence>
<dbReference type="RefSeq" id="WP_166152375.1">
    <property type="nucleotide sequence ID" value="NZ_JAAOIW010000007.1"/>
</dbReference>
<comment type="caution">
    <text evidence="3">The sequence shown here is derived from an EMBL/GenBank/DDBJ whole genome shotgun (WGS) entry which is preliminary data.</text>
</comment>
<reference evidence="3" key="1">
    <citation type="submission" date="2020-03" db="EMBL/GenBank/DDBJ databases">
        <title>Draft sequencing of Paenibacilllus sp. S3N08.</title>
        <authorList>
            <person name="Kim D.-U."/>
        </authorList>
    </citation>
    <scope>NUCLEOTIDE SEQUENCE</scope>
    <source>
        <strain evidence="3">S3N08</strain>
    </source>
</reference>
<dbReference type="InterPro" id="IPR050490">
    <property type="entry name" value="Bact_solute-bd_prot1"/>
</dbReference>
<gene>
    <name evidence="3" type="ORF">G9U52_19830</name>
</gene>
<evidence type="ECO:0000256" key="1">
    <source>
        <dbReference type="ARBA" id="ARBA00022729"/>
    </source>
</evidence>
<dbReference type="PROSITE" id="PS51257">
    <property type="entry name" value="PROKAR_LIPOPROTEIN"/>
    <property type="match status" value="1"/>
</dbReference>
<dbReference type="PANTHER" id="PTHR43649">
    <property type="entry name" value="ARABINOSE-BINDING PROTEIN-RELATED"/>
    <property type="match status" value="1"/>
</dbReference>
<dbReference type="PANTHER" id="PTHR43649:SF33">
    <property type="entry name" value="POLYGALACTURONAN_RHAMNOGALACTURONAN-BINDING PROTEIN YTCQ"/>
    <property type="match status" value="1"/>
</dbReference>
<evidence type="ECO:0000313" key="3">
    <source>
        <dbReference type="EMBL" id="NHN32092.1"/>
    </source>
</evidence>
<keyword evidence="4" id="KW-1185">Reference proteome</keyword>
<dbReference type="Gene3D" id="3.40.190.10">
    <property type="entry name" value="Periplasmic binding protein-like II"/>
    <property type="match status" value="1"/>
</dbReference>
<dbReference type="EMBL" id="JAAOIW010000007">
    <property type="protein sequence ID" value="NHN32092.1"/>
    <property type="molecule type" value="Genomic_DNA"/>
</dbReference>
<organism evidence="3 4">
    <name type="scientific">Paenibacillus agricola</name>
    <dbReference type="NCBI Taxonomy" id="2716264"/>
    <lineage>
        <taxon>Bacteria</taxon>
        <taxon>Bacillati</taxon>
        <taxon>Bacillota</taxon>
        <taxon>Bacilli</taxon>
        <taxon>Bacillales</taxon>
        <taxon>Paenibacillaceae</taxon>
        <taxon>Paenibacillus</taxon>
    </lineage>
</organism>
<keyword evidence="1 2" id="KW-0732">Signal</keyword>
<protein>
    <submittedName>
        <fullName evidence="3">Sugar ABC transporter substrate-binding protein</fullName>
    </submittedName>
</protein>